<feature type="domain" description="EamA" evidence="6">
    <location>
        <begin position="163"/>
        <end position="290"/>
    </location>
</feature>
<feature type="transmembrane region" description="Helical" evidence="5">
    <location>
        <begin position="134"/>
        <end position="154"/>
    </location>
</feature>
<feature type="transmembrane region" description="Helical" evidence="5">
    <location>
        <begin position="33"/>
        <end position="52"/>
    </location>
</feature>
<accession>A0A3B0SJD1</accession>
<evidence type="ECO:0000256" key="5">
    <source>
        <dbReference type="SAM" id="Phobius"/>
    </source>
</evidence>
<evidence type="ECO:0000256" key="1">
    <source>
        <dbReference type="ARBA" id="ARBA00004141"/>
    </source>
</evidence>
<reference evidence="7" key="1">
    <citation type="submission" date="2018-06" db="EMBL/GenBank/DDBJ databases">
        <authorList>
            <person name="Zhirakovskaya E."/>
        </authorList>
    </citation>
    <scope>NUCLEOTIDE SEQUENCE</scope>
</reference>
<feature type="transmembrane region" description="Helical" evidence="5">
    <location>
        <begin position="73"/>
        <end position="94"/>
    </location>
</feature>
<keyword evidence="4 5" id="KW-0472">Membrane</keyword>
<dbReference type="InterPro" id="IPR000620">
    <property type="entry name" value="EamA_dom"/>
</dbReference>
<proteinExistence type="predicted"/>
<feature type="transmembrane region" description="Helical" evidence="5">
    <location>
        <begin position="249"/>
        <end position="269"/>
    </location>
</feature>
<dbReference type="Pfam" id="PF00892">
    <property type="entry name" value="EamA"/>
    <property type="match status" value="2"/>
</dbReference>
<protein>
    <submittedName>
        <fullName evidence="7">Permease of the drug/metabolite transporter (DMT) superfamily</fullName>
    </submittedName>
</protein>
<sequence length="305" mass="32352">MFDWVLLALIVALGGSAFVMIRSALETMPPVAITIGRLWLGAIVLYAIMVHAGRRLPPLMVRAGGKLRLRRSWGWMIAVGIVGNTLPFFIFPWAQQFVDSGLAGVYMAFMPIWTIALAFFFAGENLTGRKLMGFGLGFIGVIVLMGPEVLSGAVDADLRAQGALLLATLCYAASVVLARRAPPMRPRVFAAGMMLVGAITATPALLFVSLDAGQWSLASIASVIGLGIFPTGINGVLIIMVIRRAGAGFMALTNYFTPIWAVAMGAAIYHERIEAGAFAALAIILIGVAISQRQKSPGQTGQTNS</sequence>
<dbReference type="PANTHER" id="PTHR32322">
    <property type="entry name" value="INNER MEMBRANE TRANSPORTER"/>
    <property type="match status" value="1"/>
</dbReference>
<evidence type="ECO:0000256" key="4">
    <source>
        <dbReference type="ARBA" id="ARBA00023136"/>
    </source>
</evidence>
<evidence type="ECO:0000256" key="3">
    <source>
        <dbReference type="ARBA" id="ARBA00022989"/>
    </source>
</evidence>
<feature type="transmembrane region" description="Helical" evidence="5">
    <location>
        <begin position="190"/>
        <end position="210"/>
    </location>
</feature>
<dbReference type="SUPFAM" id="SSF103481">
    <property type="entry name" value="Multidrug resistance efflux transporter EmrE"/>
    <property type="match status" value="2"/>
</dbReference>
<organism evidence="7">
    <name type="scientific">hydrothermal vent metagenome</name>
    <dbReference type="NCBI Taxonomy" id="652676"/>
    <lineage>
        <taxon>unclassified sequences</taxon>
        <taxon>metagenomes</taxon>
        <taxon>ecological metagenomes</taxon>
    </lineage>
</organism>
<gene>
    <name evidence="7" type="ORF">MNBD_ALPHA05-265</name>
</gene>
<feature type="transmembrane region" description="Helical" evidence="5">
    <location>
        <begin position="160"/>
        <end position="178"/>
    </location>
</feature>
<dbReference type="InterPro" id="IPR037185">
    <property type="entry name" value="EmrE-like"/>
</dbReference>
<feature type="transmembrane region" description="Helical" evidence="5">
    <location>
        <begin position="275"/>
        <end position="291"/>
    </location>
</feature>
<feature type="transmembrane region" description="Helical" evidence="5">
    <location>
        <begin position="100"/>
        <end position="122"/>
    </location>
</feature>
<keyword evidence="2 5" id="KW-0812">Transmembrane</keyword>
<evidence type="ECO:0000259" key="6">
    <source>
        <dbReference type="Pfam" id="PF00892"/>
    </source>
</evidence>
<feature type="domain" description="EamA" evidence="6">
    <location>
        <begin position="4"/>
        <end position="145"/>
    </location>
</feature>
<comment type="subcellular location">
    <subcellularLocation>
        <location evidence="1">Membrane</location>
        <topology evidence="1">Multi-pass membrane protein</topology>
    </subcellularLocation>
</comment>
<dbReference type="EMBL" id="UOEH01000514">
    <property type="protein sequence ID" value="VAW06341.1"/>
    <property type="molecule type" value="Genomic_DNA"/>
</dbReference>
<dbReference type="PANTHER" id="PTHR32322:SF2">
    <property type="entry name" value="EAMA DOMAIN-CONTAINING PROTEIN"/>
    <property type="match status" value="1"/>
</dbReference>
<keyword evidence="3 5" id="KW-1133">Transmembrane helix</keyword>
<dbReference type="GO" id="GO:0016020">
    <property type="term" value="C:membrane"/>
    <property type="evidence" value="ECO:0007669"/>
    <property type="project" value="UniProtKB-SubCell"/>
</dbReference>
<dbReference type="AlphaFoldDB" id="A0A3B0SJD1"/>
<feature type="transmembrane region" description="Helical" evidence="5">
    <location>
        <begin position="216"/>
        <end position="242"/>
    </location>
</feature>
<name>A0A3B0SJD1_9ZZZZ</name>
<evidence type="ECO:0000313" key="7">
    <source>
        <dbReference type="EMBL" id="VAW06341.1"/>
    </source>
</evidence>
<dbReference type="InterPro" id="IPR050638">
    <property type="entry name" value="AA-Vitamin_Transporters"/>
</dbReference>
<evidence type="ECO:0000256" key="2">
    <source>
        <dbReference type="ARBA" id="ARBA00022692"/>
    </source>
</evidence>